<feature type="chain" id="PRO_5046110191" evidence="8">
    <location>
        <begin position="28"/>
        <end position="467"/>
    </location>
</feature>
<dbReference type="EMBL" id="JAFKDB010000008">
    <property type="protein sequence ID" value="MBN7769672.1"/>
    <property type="molecule type" value="Genomic_DNA"/>
</dbReference>
<evidence type="ECO:0000256" key="4">
    <source>
        <dbReference type="ARBA" id="ARBA00022452"/>
    </source>
</evidence>
<keyword evidence="6" id="KW-0472">Membrane</keyword>
<comment type="caution">
    <text evidence="9">The sequence shown here is derived from an EMBL/GenBank/DDBJ whole genome shotgun (WGS) entry which is preliminary data.</text>
</comment>
<keyword evidence="10" id="KW-1185">Reference proteome</keyword>
<sequence>MHRTLLSKTIAFSAFVLSASIALPLAASQTVSETAKQAIEYNPEVQDTWYRFQGSEYDLDSARAGYRPTIDLNANYGREIRSGSGWSAGTKSPFNGGRAEVSLVQMLYDGFQTSGSVASAEQSRIANYFQLVQQTQNTALDAYAAHLDVVRGRQLVELAEQNLKEHRKVFRQIQMSSNAGVGNNADLDQITGRLSLAHANLITSRSDLNAIESRYMRVVGAMPPAELSTPQESPVPYTAGQAFARALRDNPQFLSSLYRIKASEADVDASKSGYHPRVNLTARYGSQDYDDRGLDNSRTDGRIAIELHYNLYNGGRDKAAIKSAYNRVNQSKAQRDSACTSVRQNLQVAYQDTVTYKDQIPVLEQHKQASNRVRQAYKDQFLIGRRSLLDVLDAENEYFQASRALVQAELDYALATARTQNAMGTLLQTLGIMRDDLPSLSELGADAIAVDPNTACPTSEIVLTRAD</sequence>
<dbReference type="InterPro" id="IPR051906">
    <property type="entry name" value="TolC-like"/>
</dbReference>
<name>A0ABS3BDU5_9GAMM</name>
<evidence type="ECO:0000256" key="5">
    <source>
        <dbReference type="ARBA" id="ARBA00022692"/>
    </source>
</evidence>
<evidence type="ECO:0000256" key="1">
    <source>
        <dbReference type="ARBA" id="ARBA00004442"/>
    </source>
</evidence>
<protein>
    <submittedName>
        <fullName evidence="9">TolC family outer membrane protein</fullName>
    </submittedName>
</protein>
<evidence type="ECO:0000256" key="7">
    <source>
        <dbReference type="ARBA" id="ARBA00023237"/>
    </source>
</evidence>
<reference evidence="9 10" key="1">
    <citation type="submission" date="2021-02" db="EMBL/GenBank/DDBJ databases">
        <title>PHA producing bacteria isolated from coastal sediment in Guangdong, Shenzhen.</title>
        <authorList>
            <person name="Zheng W."/>
            <person name="Yu S."/>
            <person name="Huang Y."/>
        </authorList>
    </citation>
    <scope>NUCLEOTIDE SEQUENCE [LARGE SCALE GENOMIC DNA]</scope>
    <source>
        <strain evidence="9 10">TN21-5</strain>
    </source>
</reference>
<gene>
    <name evidence="9" type="ORF">JYP53_07140</name>
</gene>
<accession>A0ABS3BDU5</accession>
<keyword evidence="5" id="KW-0812">Transmembrane</keyword>
<dbReference type="RefSeq" id="WP_051146607.1">
    <property type="nucleotide sequence ID" value="NZ_JAFKDB010000008.1"/>
</dbReference>
<evidence type="ECO:0000256" key="3">
    <source>
        <dbReference type="ARBA" id="ARBA00022448"/>
    </source>
</evidence>
<organism evidence="9 10">
    <name type="scientific">Marinobacter daepoensis</name>
    <dbReference type="NCBI Taxonomy" id="262077"/>
    <lineage>
        <taxon>Bacteria</taxon>
        <taxon>Pseudomonadati</taxon>
        <taxon>Pseudomonadota</taxon>
        <taxon>Gammaproteobacteria</taxon>
        <taxon>Pseudomonadales</taxon>
        <taxon>Marinobacteraceae</taxon>
        <taxon>Marinobacter</taxon>
    </lineage>
</organism>
<proteinExistence type="inferred from homology"/>
<dbReference type="PANTHER" id="PTHR30026">
    <property type="entry name" value="OUTER MEMBRANE PROTEIN TOLC"/>
    <property type="match status" value="1"/>
</dbReference>
<keyword evidence="7" id="KW-0998">Cell outer membrane</keyword>
<dbReference type="PANTHER" id="PTHR30026:SF22">
    <property type="entry name" value="OUTER MEMBRANE EFFLUX PROTEIN"/>
    <property type="match status" value="1"/>
</dbReference>
<dbReference type="Gene3D" id="1.20.1600.10">
    <property type="entry name" value="Outer membrane efflux proteins (OEP)"/>
    <property type="match status" value="1"/>
</dbReference>
<evidence type="ECO:0000313" key="10">
    <source>
        <dbReference type="Proteomes" id="UP000664344"/>
    </source>
</evidence>
<dbReference type="Proteomes" id="UP000664344">
    <property type="component" value="Unassembled WGS sequence"/>
</dbReference>
<evidence type="ECO:0000256" key="6">
    <source>
        <dbReference type="ARBA" id="ARBA00023136"/>
    </source>
</evidence>
<dbReference type="InterPro" id="IPR010130">
    <property type="entry name" value="T1SS_OMP_TolC"/>
</dbReference>
<keyword evidence="3" id="KW-0813">Transport</keyword>
<evidence type="ECO:0000256" key="8">
    <source>
        <dbReference type="SAM" id="SignalP"/>
    </source>
</evidence>
<dbReference type="InterPro" id="IPR003423">
    <property type="entry name" value="OMP_efflux"/>
</dbReference>
<dbReference type="SUPFAM" id="SSF56954">
    <property type="entry name" value="Outer membrane efflux proteins (OEP)"/>
    <property type="match status" value="1"/>
</dbReference>
<dbReference type="NCBIfam" id="TIGR01844">
    <property type="entry name" value="type_I_sec_TolC"/>
    <property type="match status" value="1"/>
</dbReference>
<keyword evidence="4" id="KW-1134">Transmembrane beta strand</keyword>
<comment type="similarity">
    <text evidence="2">Belongs to the outer membrane factor (OMF) (TC 1.B.17) family.</text>
</comment>
<evidence type="ECO:0000313" key="9">
    <source>
        <dbReference type="EMBL" id="MBN7769672.1"/>
    </source>
</evidence>
<dbReference type="Pfam" id="PF02321">
    <property type="entry name" value="OEP"/>
    <property type="match status" value="2"/>
</dbReference>
<feature type="signal peptide" evidence="8">
    <location>
        <begin position="1"/>
        <end position="27"/>
    </location>
</feature>
<comment type="subcellular location">
    <subcellularLocation>
        <location evidence="1">Cell outer membrane</location>
    </subcellularLocation>
</comment>
<evidence type="ECO:0000256" key="2">
    <source>
        <dbReference type="ARBA" id="ARBA00007613"/>
    </source>
</evidence>
<keyword evidence="8" id="KW-0732">Signal</keyword>